<keyword evidence="1" id="KW-1133">Transmembrane helix</keyword>
<evidence type="ECO:0000256" key="1">
    <source>
        <dbReference type="SAM" id="Phobius"/>
    </source>
</evidence>
<protein>
    <recommendedName>
        <fullName evidence="2">Aldehyde oxidase/xanthine dehydrogenase second molybdopterin binding domain-containing protein</fullName>
    </recommendedName>
</protein>
<keyword evidence="1" id="KW-0812">Transmembrane</keyword>
<keyword evidence="1" id="KW-0472">Membrane</keyword>
<feature type="non-terminal residue" evidence="3">
    <location>
        <position position="131"/>
    </location>
</feature>
<feature type="transmembrane region" description="Helical" evidence="1">
    <location>
        <begin position="12"/>
        <end position="31"/>
    </location>
</feature>
<dbReference type="PROSITE" id="PS51318">
    <property type="entry name" value="TAT"/>
    <property type="match status" value="1"/>
</dbReference>
<organism evidence="3">
    <name type="scientific">marine sediment metagenome</name>
    <dbReference type="NCBI Taxonomy" id="412755"/>
    <lineage>
        <taxon>unclassified sequences</taxon>
        <taxon>metagenomes</taxon>
        <taxon>ecological metagenomes</taxon>
    </lineage>
</organism>
<evidence type="ECO:0000313" key="3">
    <source>
        <dbReference type="EMBL" id="KKN48535.1"/>
    </source>
</evidence>
<dbReference type="SUPFAM" id="SSF56003">
    <property type="entry name" value="Molybdenum cofactor-binding domain"/>
    <property type="match status" value="1"/>
</dbReference>
<dbReference type="InterPro" id="IPR046867">
    <property type="entry name" value="AldOxase/xan_DH_MoCoBD2"/>
</dbReference>
<dbReference type="InterPro" id="IPR019546">
    <property type="entry name" value="TAT_signal_bac_arc"/>
</dbReference>
<feature type="domain" description="Aldehyde oxidase/xanthine dehydrogenase second molybdopterin binding" evidence="2">
    <location>
        <begin position="47"/>
        <end position="128"/>
    </location>
</feature>
<gene>
    <name evidence="3" type="ORF">LCGC14_0651700</name>
</gene>
<comment type="caution">
    <text evidence="3">The sequence shown here is derived from an EMBL/GenBank/DDBJ whole genome shotgun (WGS) entry which is preliminary data.</text>
</comment>
<name>A0A0F9QW01_9ZZZZ</name>
<proteinExistence type="predicted"/>
<dbReference type="NCBIfam" id="TIGR01409">
    <property type="entry name" value="TAT_signal_seq"/>
    <property type="match status" value="1"/>
</dbReference>
<dbReference type="AlphaFoldDB" id="A0A0F9QW01"/>
<dbReference type="GO" id="GO:0016491">
    <property type="term" value="F:oxidoreductase activity"/>
    <property type="evidence" value="ECO:0007669"/>
    <property type="project" value="InterPro"/>
</dbReference>
<accession>A0A0F9QW01</accession>
<dbReference type="InterPro" id="IPR006311">
    <property type="entry name" value="TAT_signal"/>
</dbReference>
<dbReference type="Pfam" id="PF10518">
    <property type="entry name" value="TAT_signal"/>
    <property type="match status" value="1"/>
</dbReference>
<dbReference type="Pfam" id="PF20256">
    <property type="entry name" value="MoCoBD_2"/>
    <property type="match status" value="1"/>
</dbReference>
<dbReference type="PANTHER" id="PTHR47495">
    <property type="entry name" value="ALDEHYDE DEHYDROGENASE"/>
    <property type="match status" value="1"/>
</dbReference>
<dbReference type="InterPro" id="IPR052516">
    <property type="entry name" value="N-heterocyclic_Hydroxylase"/>
</dbReference>
<dbReference type="EMBL" id="LAZR01001216">
    <property type="protein sequence ID" value="KKN48535.1"/>
    <property type="molecule type" value="Genomic_DNA"/>
</dbReference>
<reference evidence="3" key="1">
    <citation type="journal article" date="2015" name="Nature">
        <title>Complex archaea that bridge the gap between prokaryotes and eukaryotes.</title>
        <authorList>
            <person name="Spang A."/>
            <person name="Saw J.H."/>
            <person name="Jorgensen S.L."/>
            <person name="Zaremba-Niedzwiedzka K."/>
            <person name="Martijn J."/>
            <person name="Lind A.E."/>
            <person name="van Eijk R."/>
            <person name="Schleper C."/>
            <person name="Guy L."/>
            <person name="Ettema T.J."/>
        </authorList>
    </citation>
    <scope>NUCLEOTIDE SEQUENCE</scope>
</reference>
<dbReference type="PANTHER" id="PTHR47495:SF2">
    <property type="entry name" value="ALDEHYDE DEHYDROGENASE"/>
    <property type="match status" value="1"/>
</dbReference>
<sequence length="131" mass="14110">MATIKTHSNRRSFLKLSAAGGAGLMLQFSWFSGLAKNNPNADAAYDLNGYIKIGTDGTVTIASPNPEVGQNVKTSMPMIVAEELDVNWKNVKVVQAPLNTDIFTRQIAGGSRSINESWDALRMAGATARHM</sequence>
<dbReference type="InterPro" id="IPR037165">
    <property type="entry name" value="AldOxase/xan_DH_Mopterin-bd_sf"/>
</dbReference>
<dbReference type="Gene3D" id="3.30.365.10">
    <property type="entry name" value="Aldehyde oxidase/xanthine dehydrogenase, molybdopterin binding domain"/>
    <property type="match status" value="1"/>
</dbReference>
<evidence type="ECO:0000259" key="2">
    <source>
        <dbReference type="Pfam" id="PF20256"/>
    </source>
</evidence>